<feature type="transmembrane region" description="Helical" evidence="1">
    <location>
        <begin position="159"/>
        <end position="178"/>
    </location>
</feature>
<dbReference type="PANTHER" id="PTHR34980:SF2">
    <property type="entry name" value="INNER MEMBRANE PROTEIN YHAH-RELATED"/>
    <property type="match status" value="1"/>
</dbReference>
<dbReference type="AlphaFoldDB" id="A0A089QF52"/>
<feature type="transmembrane region" description="Helical" evidence="1">
    <location>
        <begin position="190"/>
        <end position="217"/>
    </location>
</feature>
<dbReference type="Gene3D" id="4.10.1060.50">
    <property type="match status" value="1"/>
</dbReference>
<dbReference type="InterPro" id="IPR008523">
    <property type="entry name" value="DUF805"/>
</dbReference>
<name>A0A089QF52_9LACO</name>
<feature type="transmembrane region" description="Helical" evidence="1">
    <location>
        <begin position="131"/>
        <end position="147"/>
    </location>
</feature>
<protein>
    <recommendedName>
        <fullName evidence="2">Zinc-ribbon domain-containing protein</fullName>
    </recommendedName>
</protein>
<gene>
    <name evidence="3" type="ORF">LSJ_0726</name>
</gene>
<dbReference type="GO" id="GO:0005886">
    <property type="term" value="C:plasma membrane"/>
    <property type="evidence" value="ECO:0007669"/>
    <property type="project" value="TreeGrafter"/>
</dbReference>
<keyword evidence="1" id="KW-1133">Transmembrane helix</keyword>
<dbReference type="Proteomes" id="UP000029488">
    <property type="component" value="Chromosome"/>
</dbReference>
<keyword evidence="1" id="KW-0812">Transmembrane</keyword>
<dbReference type="KEGG" id="lsj:LSJ_0726"/>
<dbReference type="PANTHER" id="PTHR34980">
    <property type="entry name" value="INNER MEMBRANE PROTEIN-RELATED-RELATED"/>
    <property type="match status" value="1"/>
</dbReference>
<organism evidence="3 4">
    <name type="scientific">Ligilactobacillus salivarius</name>
    <dbReference type="NCBI Taxonomy" id="1624"/>
    <lineage>
        <taxon>Bacteria</taxon>
        <taxon>Bacillati</taxon>
        <taxon>Bacillota</taxon>
        <taxon>Bacilli</taxon>
        <taxon>Lactobacillales</taxon>
        <taxon>Lactobacillaceae</taxon>
        <taxon>Ligilactobacillus</taxon>
    </lineage>
</organism>
<keyword evidence="1" id="KW-0472">Membrane</keyword>
<feature type="transmembrane region" description="Helical" evidence="1">
    <location>
        <begin position="104"/>
        <end position="125"/>
    </location>
</feature>
<accession>A0A089QF52</accession>
<sequence length="248" mass="28211">MFCTKCGAKNPEDATFCYKCGNEMYGTTNNLSDNSDKSSSDMPADDKKETYTTIFGNEYTIEDESEEEKDTNTLNEVSDSKTNPLSSFWGDIINFNGKMSRYDFWSATIVMAAVNIILLAICGYINSMLLWYIYDLFFLIATLSASVRRLHDINKSGAYVLLNLIPLVGQVILLIMLLQKGKTKSYSEAWWSGLFAASTLLLLLGGVYTVTTAYEYYQEQQELQEYRDDLDKSINDLENNSYDSDYDY</sequence>
<dbReference type="EMBL" id="CP007646">
    <property type="protein sequence ID" value="AIR10418.1"/>
    <property type="molecule type" value="Genomic_DNA"/>
</dbReference>
<dbReference type="Pfam" id="PF05656">
    <property type="entry name" value="DUF805"/>
    <property type="match status" value="1"/>
</dbReference>
<evidence type="ECO:0000313" key="4">
    <source>
        <dbReference type="Proteomes" id="UP000029488"/>
    </source>
</evidence>
<dbReference type="InterPro" id="IPR026870">
    <property type="entry name" value="Zinc_ribbon_dom"/>
</dbReference>
<dbReference type="Pfam" id="PF13240">
    <property type="entry name" value="Zn_Ribbon_1"/>
    <property type="match status" value="1"/>
</dbReference>
<proteinExistence type="predicted"/>
<evidence type="ECO:0000313" key="3">
    <source>
        <dbReference type="EMBL" id="AIR10418.1"/>
    </source>
</evidence>
<evidence type="ECO:0000256" key="1">
    <source>
        <dbReference type="SAM" id="Phobius"/>
    </source>
</evidence>
<feature type="domain" description="Zinc-ribbon" evidence="2">
    <location>
        <begin position="2"/>
        <end position="23"/>
    </location>
</feature>
<dbReference type="RefSeq" id="WP_052399043.1">
    <property type="nucleotide sequence ID" value="NZ_CP007646.1"/>
</dbReference>
<evidence type="ECO:0000259" key="2">
    <source>
        <dbReference type="Pfam" id="PF13240"/>
    </source>
</evidence>
<dbReference type="InterPro" id="IPR038587">
    <property type="entry name" value="Ribosomal_eL40_sf"/>
</dbReference>
<reference evidence="3 4" key="1">
    <citation type="journal article" date="2014" name="BMC Genomics">
        <title>Unusual genome complexity in Lactobacillus salivarius JCM1046.</title>
        <authorList>
            <person name="Raftis E.J."/>
            <person name="Forde B.M."/>
            <person name="Claesson M.J."/>
            <person name="O'Toole P.W."/>
        </authorList>
    </citation>
    <scope>NUCLEOTIDE SEQUENCE [LARGE SCALE GENOMIC DNA]</scope>
    <source>
        <strain evidence="3 4">JCM1046</strain>
    </source>
</reference>